<dbReference type="AlphaFoldDB" id="A0A0C4WNX2"/>
<name>A0A0C4WNX2_9GAMM</name>
<dbReference type="PANTHER" id="PTHR12526:SF600">
    <property type="entry name" value="GLYCOSYL TRANSFERASE GROUP 1"/>
    <property type="match status" value="1"/>
</dbReference>
<evidence type="ECO:0000259" key="1">
    <source>
        <dbReference type="Pfam" id="PF13439"/>
    </source>
</evidence>
<dbReference type="Pfam" id="PF13692">
    <property type="entry name" value="Glyco_trans_1_4"/>
    <property type="match status" value="1"/>
</dbReference>
<dbReference type="HOGENOM" id="CLU_693919_0_0_6"/>
<dbReference type="GO" id="GO:0016757">
    <property type="term" value="F:glycosyltransferase activity"/>
    <property type="evidence" value="ECO:0007669"/>
    <property type="project" value="UniProtKB-ARBA"/>
</dbReference>
<organism evidence="2 3">
    <name type="scientific">Azotobacter chroococcum NCIMB 8003</name>
    <dbReference type="NCBI Taxonomy" id="1328314"/>
    <lineage>
        <taxon>Bacteria</taxon>
        <taxon>Pseudomonadati</taxon>
        <taxon>Pseudomonadota</taxon>
        <taxon>Gammaproteobacteria</taxon>
        <taxon>Pseudomonadales</taxon>
        <taxon>Pseudomonadaceae</taxon>
        <taxon>Azotobacter</taxon>
    </lineage>
</organism>
<dbReference type="RefSeq" id="WP_052263892.1">
    <property type="nucleotide sequence ID" value="NZ_CP010415.1"/>
</dbReference>
<dbReference type="CDD" id="cd03801">
    <property type="entry name" value="GT4_PimA-like"/>
    <property type="match status" value="1"/>
</dbReference>
<reference evidence="2 3" key="1">
    <citation type="journal article" date="2015" name="PLoS ONE">
        <title>Azotobacter Genomes: The Genome of Azotobacter chroococcum NCIMB 8003 (ATCC 4412).</title>
        <authorList>
            <person name="Robson R.L."/>
            <person name="Jones R."/>
            <person name="Robson R.M."/>
            <person name="Schwartz A."/>
            <person name="Richardson T.H."/>
        </authorList>
    </citation>
    <scope>NUCLEOTIDE SEQUENCE [LARGE SCALE GENOMIC DNA]</scope>
    <source>
        <strain evidence="2 3">NCIMB 8003</strain>
    </source>
</reference>
<keyword evidence="3" id="KW-1185">Reference proteome</keyword>
<evidence type="ECO:0000313" key="3">
    <source>
        <dbReference type="Proteomes" id="UP000068210"/>
    </source>
</evidence>
<keyword evidence="2" id="KW-0808">Transferase</keyword>
<proteinExistence type="predicted"/>
<evidence type="ECO:0000313" key="2">
    <source>
        <dbReference type="EMBL" id="AJE21240.1"/>
    </source>
</evidence>
<protein>
    <submittedName>
        <fullName evidence="2">Glycosyl transferase group 1</fullName>
    </submittedName>
</protein>
<gene>
    <name evidence="2" type="ORF">Achr_17840</name>
</gene>
<dbReference type="KEGG" id="acx:Achr_17840"/>
<accession>A0A0C4WNX2</accession>
<sequence length="417" mass="45484">MNILFVTWDGPQVTYLESLFLPIFQRLAGMGLHVHILQFTWGDEPLIERRRQACRQAGLAYRAQRIWRRPRALGSLLTALEGARLIRRAIGEQRIDAVMPRSTLPALATLLALRGRAVPMVFDADGLPLDERVEFAGQSPSGLIQRLLRDVEAQAVRRADRVLTRSQQAVEILLARAGAGTAPGKFQVVGNGRDTERFSPGDAASRRRMREQLGLPAEAPLLVYAGSLGPQYCLEEMFRLFEQVRQIRTDARLLVLSGSPEALQPLLEHFAALAPAVSCLSLPAEAVPAYLACADLGLALRRSSFSMRAVAPIKLGEYLLCGLPVLASPGIGDTDAIAASAGRLLAGLDDAELARAARWFCDEVLPQREGWRGHCRNTGLRHFSLEACADAYAAALLPLQTPVQAPLPDGRPCGEPR</sequence>
<dbReference type="Pfam" id="PF13439">
    <property type="entry name" value="Glyco_transf_4"/>
    <property type="match status" value="1"/>
</dbReference>
<dbReference type="SUPFAM" id="SSF53756">
    <property type="entry name" value="UDP-Glycosyltransferase/glycogen phosphorylase"/>
    <property type="match status" value="1"/>
</dbReference>
<feature type="domain" description="Glycosyltransferase subfamily 4-like N-terminal" evidence="1">
    <location>
        <begin position="25"/>
        <end position="197"/>
    </location>
</feature>
<dbReference type="STRING" id="1328314.Achr_17840"/>
<dbReference type="Gene3D" id="3.40.50.2000">
    <property type="entry name" value="Glycogen Phosphorylase B"/>
    <property type="match status" value="2"/>
</dbReference>
<dbReference type="PANTHER" id="PTHR12526">
    <property type="entry name" value="GLYCOSYLTRANSFERASE"/>
    <property type="match status" value="1"/>
</dbReference>
<dbReference type="InterPro" id="IPR028098">
    <property type="entry name" value="Glyco_trans_4-like_N"/>
</dbReference>
<dbReference type="EMBL" id="CP010415">
    <property type="protein sequence ID" value="AJE21240.1"/>
    <property type="molecule type" value="Genomic_DNA"/>
</dbReference>
<dbReference type="Proteomes" id="UP000068210">
    <property type="component" value="Chromosome"/>
</dbReference>